<evidence type="ECO:0000313" key="1">
    <source>
        <dbReference type="EMBL" id="GIF94769.1"/>
    </source>
</evidence>
<gene>
    <name evidence="1" type="ORF">Cch02nite_82130</name>
</gene>
<accession>A0A8J3K670</accession>
<organism evidence="1 2">
    <name type="scientific">Catellatospora chokoriensis</name>
    <dbReference type="NCBI Taxonomy" id="310353"/>
    <lineage>
        <taxon>Bacteria</taxon>
        <taxon>Bacillati</taxon>
        <taxon>Actinomycetota</taxon>
        <taxon>Actinomycetes</taxon>
        <taxon>Micromonosporales</taxon>
        <taxon>Micromonosporaceae</taxon>
        <taxon>Catellatospora</taxon>
    </lineage>
</organism>
<keyword evidence="2" id="KW-1185">Reference proteome</keyword>
<name>A0A8J3K670_9ACTN</name>
<proteinExistence type="predicted"/>
<dbReference type="AlphaFoldDB" id="A0A8J3K670"/>
<dbReference type="Proteomes" id="UP000619293">
    <property type="component" value="Unassembled WGS sequence"/>
</dbReference>
<comment type="caution">
    <text evidence="1">The sequence shown here is derived from an EMBL/GenBank/DDBJ whole genome shotgun (WGS) entry which is preliminary data.</text>
</comment>
<sequence length="75" mass="8182">MKRCDTLKVSTREVASIENRSTKIEVVTSPAFRIGGVSAQVFANDADDDKAHLTLAPHQIVVTRDVIVGHPEIRA</sequence>
<dbReference type="EMBL" id="BONG01000117">
    <property type="protein sequence ID" value="GIF94769.1"/>
    <property type="molecule type" value="Genomic_DNA"/>
</dbReference>
<protein>
    <submittedName>
        <fullName evidence="1">Uncharacterized protein</fullName>
    </submittedName>
</protein>
<evidence type="ECO:0000313" key="2">
    <source>
        <dbReference type="Proteomes" id="UP000619293"/>
    </source>
</evidence>
<reference evidence="1 2" key="1">
    <citation type="submission" date="2021-01" db="EMBL/GenBank/DDBJ databases">
        <title>Whole genome shotgun sequence of Catellatospora chokoriensis NBRC 107358.</title>
        <authorList>
            <person name="Komaki H."/>
            <person name="Tamura T."/>
        </authorList>
    </citation>
    <scope>NUCLEOTIDE SEQUENCE [LARGE SCALE GENOMIC DNA]</scope>
    <source>
        <strain evidence="1 2">NBRC 107358</strain>
    </source>
</reference>